<accession>A0A6A5WQK9</accession>
<organism evidence="2 3">
    <name type="scientific">Amniculicola lignicola CBS 123094</name>
    <dbReference type="NCBI Taxonomy" id="1392246"/>
    <lineage>
        <taxon>Eukaryota</taxon>
        <taxon>Fungi</taxon>
        <taxon>Dikarya</taxon>
        <taxon>Ascomycota</taxon>
        <taxon>Pezizomycotina</taxon>
        <taxon>Dothideomycetes</taxon>
        <taxon>Pleosporomycetidae</taxon>
        <taxon>Pleosporales</taxon>
        <taxon>Amniculicolaceae</taxon>
        <taxon>Amniculicola</taxon>
    </lineage>
</organism>
<gene>
    <name evidence="2" type="ORF">P154DRAFT_522954</name>
</gene>
<evidence type="ECO:0000313" key="3">
    <source>
        <dbReference type="Proteomes" id="UP000799779"/>
    </source>
</evidence>
<name>A0A6A5WQK9_9PLEO</name>
<reference evidence="2" key="1">
    <citation type="journal article" date="2020" name="Stud. Mycol.">
        <title>101 Dothideomycetes genomes: a test case for predicting lifestyles and emergence of pathogens.</title>
        <authorList>
            <person name="Haridas S."/>
            <person name="Albert R."/>
            <person name="Binder M."/>
            <person name="Bloem J."/>
            <person name="Labutti K."/>
            <person name="Salamov A."/>
            <person name="Andreopoulos B."/>
            <person name="Baker S."/>
            <person name="Barry K."/>
            <person name="Bills G."/>
            <person name="Bluhm B."/>
            <person name="Cannon C."/>
            <person name="Castanera R."/>
            <person name="Culley D."/>
            <person name="Daum C."/>
            <person name="Ezra D."/>
            <person name="Gonzalez J."/>
            <person name="Henrissat B."/>
            <person name="Kuo A."/>
            <person name="Liang C."/>
            <person name="Lipzen A."/>
            <person name="Lutzoni F."/>
            <person name="Magnuson J."/>
            <person name="Mondo S."/>
            <person name="Nolan M."/>
            <person name="Ohm R."/>
            <person name="Pangilinan J."/>
            <person name="Park H.-J."/>
            <person name="Ramirez L."/>
            <person name="Alfaro M."/>
            <person name="Sun H."/>
            <person name="Tritt A."/>
            <person name="Yoshinaga Y."/>
            <person name="Zwiers L.-H."/>
            <person name="Turgeon B."/>
            <person name="Goodwin S."/>
            <person name="Spatafora J."/>
            <person name="Crous P."/>
            <person name="Grigoriev I."/>
        </authorList>
    </citation>
    <scope>NUCLEOTIDE SEQUENCE</scope>
    <source>
        <strain evidence="2">CBS 123094</strain>
    </source>
</reference>
<dbReference type="AlphaFoldDB" id="A0A6A5WQK9"/>
<evidence type="ECO:0000256" key="1">
    <source>
        <dbReference type="SAM" id="MobiDB-lite"/>
    </source>
</evidence>
<sequence>MQIPPHLQSASPISPPQPTQSPPAAPIPIPIQYNPPPFLPITKAYLGAFTHPMTEQIAFHANTPHLSSHVGAR</sequence>
<evidence type="ECO:0000313" key="2">
    <source>
        <dbReference type="EMBL" id="KAF1999876.1"/>
    </source>
</evidence>
<dbReference type="EMBL" id="ML977592">
    <property type="protein sequence ID" value="KAF1999876.1"/>
    <property type="molecule type" value="Genomic_DNA"/>
</dbReference>
<keyword evidence="3" id="KW-1185">Reference proteome</keyword>
<feature type="compositionally biased region" description="Pro residues" evidence="1">
    <location>
        <begin position="13"/>
        <end position="30"/>
    </location>
</feature>
<proteinExistence type="predicted"/>
<protein>
    <submittedName>
        <fullName evidence="2">Uncharacterized protein</fullName>
    </submittedName>
</protein>
<feature type="region of interest" description="Disordered" evidence="1">
    <location>
        <begin position="1"/>
        <end position="30"/>
    </location>
</feature>
<dbReference type="Proteomes" id="UP000799779">
    <property type="component" value="Unassembled WGS sequence"/>
</dbReference>